<feature type="transmembrane region" description="Helical" evidence="1">
    <location>
        <begin position="7"/>
        <end position="26"/>
    </location>
</feature>
<dbReference type="AlphaFoldDB" id="A0A174V7P4"/>
<keyword evidence="1" id="KW-1133">Transmembrane helix</keyword>
<dbReference type="Proteomes" id="UP000095766">
    <property type="component" value="Unassembled WGS sequence"/>
</dbReference>
<gene>
    <name evidence="2" type="ORF">ERS852510_03745</name>
</gene>
<dbReference type="EMBL" id="CZAO01000023">
    <property type="protein sequence ID" value="CUQ27199.1"/>
    <property type="molecule type" value="Genomic_DNA"/>
</dbReference>
<keyword evidence="1" id="KW-0812">Transmembrane</keyword>
<keyword evidence="1" id="KW-0472">Membrane</keyword>
<proteinExistence type="predicted"/>
<evidence type="ECO:0000256" key="1">
    <source>
        <dbReference type="SAM" id="Phobius"/>
    </source>
</evidence>
<name>A0A174V7P4_BACUN</name>
<evidence type="ECO:0000313" key="2">
    <source>
        <dbReference type="EMBL" id="CUQ27199.1"/>
    </source>
</evidence>
<sequence length="46" mass="5637">MKLYIRLYIVFLWLGCAYFANLYKTIVNMYNGEIRYNENKENSDTF</sequence>
<accession>A0A174V7P4</accession>
<organism evidence="2 3">
    <name type="scientific">Bacteroides uniformis</name>
    <dbReference type="NCBI Taxonomy" id="820"/>
    <lineage>
        <taxon>Bacteria</taxon>
        <taxon>Pseudomonadati</taxon>
        <taxon>Bacteroidota</taxon>
        <taxon>Bacteroidia</taxon>
        <taxon>Bacteroidales</taxon>
        <taxon>Bacteroidaceae</taxon>
        <taxon>Bacteroides</taxon>
    </lineage>
</organism>
<protein>
    <submittedName>
        <fullName evidence="2">Uncharacterized protein</fullName>
    </submittedName>
</protein>
<evidence type="ECO:0000313" key="3">
    <source>
        <dbReference type="Proteomes" id="UP000095766"/>
    </source>
</evidence>
<reference evidence="2 3" key="1">
    <citation type="submission" date="2015-09" db="EMBL/GenBank/DDBJ databases">
        <authorList>
            <consortium name="Pathogen Informatics"/>
        </authorList>
    </citation>
    <scope>NUCLEOTIDE SEQUENCE [LARGE SCALE GENOMIC DNA]</scope>
    <source>
        <strain evidence="2 3">2789STDY5834898</strain>
    </source>
</reference>